<name>A0A2W4R7J6_9GAMM</name>
<reference evidence="1 2" key="1">
    <citation type="journal article" date="2018" name="Aquat. Microb. Ecol.">
        <title>Gammaproteobacterial methanotrophs dominate.</title>
        <authorList>
            <person name="Rissanen A.J."/>
            <person name="Saarenheimo J."/>
            <person name="Tiirola M."/>
            <person name="Peura S."/>
            <person name="Aalto S.L."/>
            <person name="Karvinen A."/>
            <person name="Nykanen H."/>
        </authorList>
    </citation>
    <scope>NUCLEOTIDE SEQUENCE [LARGE SCALE GENOMIC DNA]</scope>
    <source>
        <strain evidence="1">AMbin10</strain>
    </source>
</reference>
<dbReference type="Pfam" id="PF01724">
    <property type="entry name" value="DUF29"/>
    <property type="match status" value="1"/>
</dbReference>
<accession>A0A2W4R7J6</accession>
<dbReference type="EMBL" id="QJPH01000324">
    <property type="protein sequence ID" value="PZN78139.1"/>
    <property type="molecule type" value="Genomic_DNA"/>
</dbReference>
<comment type="caution">
    <text evidence="1">The sequence shown here is derived from an EMBL/GenBank/DDBJ whole genome shotgun (WGS) entry which is preliminary data.</text>
</comment>
<evidence type="ECO:0000313" key="1">
    <source>
        <dbReference type="EMBL" id="PZN78139.1"/>
    </source>
</evidence>
<dbReference type="AlphaFoldDB" id="A0A2W4R7J6"/>
<dbReference type="Proteomes" id="UP000249396">
    <property type="component" value="Unassembled WGS sequence"/>
</dbReference>
<proteinExistence type="predicted"/>
<dbReference type="PANTHER" id="PTHR34235">
    <property type="entry name" value="SLR1203 PROTEIN-RELATED"/>
    <property type="match status" value="1"/>
</dbReference>
<organism evidence="1 2">
    <name type="scientific">Candidatus Methylumidiphilus alinenensis</name>
    <dbReference type="NCBI Taxonomy" id="2202197"/>
    <lineage>
        <taxon>Bacteria</taxon>
        <taxon>Pseudomonadati</taxon>
        <taxon>Pseudomonadota</taxon>
        <taxon>Gammaproteobacteria</taxon>
        <taxon>Methylococcales</taxon>
        <taxon>Candidatus Methylumidiphilus</taxon>
    </lineage>
</organism>
<gene>
    <name evidence="1" type="ORF">DM484_13370</name>
</gene>
<protein>
    <submittedName>
        <fullName evidence="1">DUF29 domain-containing protein</fullName>
    </submittedName>
</protein>
<dbReference type="Gene3D" id="1.20.1220.20">
    <property type="entry name" value="Uncharcterised protein PF01724"/>
    <property type="match status" value="1"/>
</dbReference>
<dbReference type="InterPro" id="IPR002636">
    <property type="entry name" value="DUF29"/>
</dbReference>
<evidence type="ECO:0000313" key="2">
    <source>
        <dbReference type="Proteomes" id="UP000249396"/>
    </source>
</evidence>
<sequence length="144" mass="16977">MMTNYQNDFYGWTKEQSKLLKAGQFECVDVEHLVEELESMGASERRELGNRLALLMSHLLKWQFQPERRGRSWQLTIKEQRNRIQRVLRQNPSLRPSLLETVADVYSDARLMAARETDRDETAFPQDCPWSADIILNETFWPSS</sequence>